<proteinExistence type="predicted"/>
<accession>A0A679JFD1</accession>
<protein>
    <recommendedName>
        <fullName evidence="2">ThuA-like domain-containing protein</fullName>
    </recommendedName>
</protein>
<dbReference type="EMBL" id="LR743508">
    <property type="protein sequence ID" value="CAA2109459.1"/>
    <property type="molecule type" value="Genomic_DNA"/>
</dbReference>
<dbReference type="AlphaFoldDB" id="A0A679JFD1"/>
<sequence length="287" mass="31272">MLNLLLQTTIEGDADDWNISRFSHLAAFLAQLRDKDGELAFRVTARDRAPRGAPDPMLSTLHESGVDQLWLFAVDGGDGLTEQDCASISQFRRRGGALMVTRDHMDVGSSICNLGGIGAAHHFHSHNREPDESRHCIDDTLATHISWPNYHSGANGDYQRVRSVGSIHPVMRDRHSPTGVIQYLPAHPHEGVVSAPANDASGRVVVEGQSAASGRRFNIAVAFERSEHGGRAIAQSTFHHFADYNWDPAAGCPTFVGEAPGDGIARFPEALRSTKQYVSNVAFWLSA</sequence>
<dbReference type="RefSeq" id="WP_339093415.1">
    <property type="nucleotide sequence ID" value="NZ_LR743508.1"/>
</dbReference>
<gene>
    <name evidence="1" type="ORF">VVAX_05730</name>
</gene>
<reference evidence="1" key="1">
    <citation type="submission" date="2019-12" db="EMBL/GenBank/DDBJ databases">
        <authorList>
            <person name="Cremers G."/>
        </authorList>
    </citation>
    <scope>NUCLEOTIDE SEQUENCE</scope>
    <source>
        <strain evidence="1">Vvax</strain>
    </source>
</reference>
<evidence type="ECO:0000313" key="1">
    <source>
        <dbReference type="EMBL" id="CAA2109459.1"/>
    </source>
</evidence>
<name>A0A679JFD1_VARPD</name>
<organism evidence="1">
    <name type="scientific">Variovorax paradoxus</name>
    <dbReference type="NCBI Taxonomy" id="34073"/>
    <lineage>
        <taxon>Bacteria</taxon>
        <taxon>Pseudomonadati</taxon>
        <taxon>Pseudomonadota</taxon>
        <taxon>Betaproteobacteria</taxon>
        <taxon>Burkholderiales</taxon>
        <taxon>Comamonadaceae</taxon>
        <taxon>Variovorax</taxon>
    </lineage>
</organism>
<evidence type="ECO:0008006" key="2">
    <source>
        <dbReference type="Google" id="ProtNLM"/>
    </source>
</evidence>